<dbReference type="RefSeq" id="WP_003754764.1">
    <property type="nucleotide sequence ID" value="NZ_CABKNG010000001.1"/>
</dbReference>
<dbReference type="PROSITE" id="PS51186">
    <property type="entry name" value="GNAT"/>
    <property type="match status" value="1"/>
</dbReference>
<dbReference type="PANTHER" id="PTHR43420:SF52">
    <property type="entry name" value="N-ACETYLTRANSFERASE YODP"/>
    <property type="match status" value="1"/>
</dbReference>
<dbReference type="SUPFAM" id="SSF55729">
    <property type="entry name" value="Acyl-CoA N-acyltransferases (Nat)"/>
    <property type="match status" value="1"/>
</dbReference>
<feature type="domain" description="N-acetyltransferase" evidence="3">
    <location>
        <begin position="1"/>
        <end position="187"/>
    </location>
</feature>
<dbReference type="EMBL" id="UGPG01000001">
    <property type="protein sequence ID" value="STY43903.1"/>
    <property type="molecule type" value="Genomic_DNA"/>
</dbReference>
<dbReference type="GO" id="GO:0016747">
    <property type="term" value="F:acyltransferase activity, transferring groups other than amino-acyl groups"/>
    <property type="evidence" value="ECO:0007669"/>
    <property type="project" value="InterPro"/>
</dbReference>
<name>A0A378MEF0_LISGR</name>
<protein>
    <submittedName>
        <fullName evidence="4">Predicted acetyltransferase</fullName>
    </submittedName>
</protein>
<evidence type="ECO:0000313" key="4">
    <source>
        <dbReference type="EMBL" id="STY43903.1"/>
    </source>
</evidence>
<proteinExistence type="predicted"/>
<dbReference type="AlphaFoldDB" id="A0A378MEF0"/>
<dbReference type="Pfam" id="PF00583">
    <property type="entry name" value="Acetyltransf_1"/>
    <property type="match status" value="1"/>
</dbReference>
<sequence>MIRPAKQTDATQIAPLLLVIWKDMELEIFKQDEETAILAALIEGIGLENYRYSYEHLHVYEQDGQIAGVLAGYKGEIEPTIDANWPELAAKHHLSYIEPIFKDKETFPGEWYLDSIVTNQAFQGQGIGTKLLAALPAIAQAEGENLIGLNCDKQNPRAKALYERNGFKKVSEIVIAGHRYDHMQKQL</sequence>
<organism evidence="4 5">
    <name type="scientific">Listeria grayi</name>
    <name type="common">Listeria murrayi</name>
    <dbReference type="NCBI Taxonomy" id="1641"/>
    <lineage>
        <taxon>Bacteria</taxon>
        <taxon>Bacillati</taxon>
        <taxon>Bacillota</taxon>
        <taxon>Bacilli</taxon>
        <taxon>Bacillales</taxon>
        <taxon>Listeriaceae</taxon>
        <taxon>Listeria</taxon>
    </lineage>
</organism>
<dbReference type="Gene3D" id="3.40.630.30">
    <property type="match status" value="1"/>
</dbReference>
<evidence type="ECO:0000313" key="5">
    <source>
        <dbReference type="Proteomes" id="UP000254879"/>
    </source>
</evidence>
<gene>
    <name evidence="4" type="ORF">NCTC10815_01212</name>
</gene>
<dbReference type="InterPro" id="IPR000182">
    <property type="entry name" value="GNAT_dom"/>
</dbReference>
<keyword evidence="2" id="KW-0012">Acyltransferase</keyword>
<accession>A0A378MEF0</accession>
<dbReference type="InterPro" id="IPR050680">
    <property type="entry name" value="YpeA/RimI_acetyltransf"/>
</dbReference>
<dbReference type="Proteomes" id="UP000254879">
    <property type="component" value="Unassembled WGS sequence"/>
</dbReference>
<evidence type="ECO:0000256" key="1">
    <source>
        <dbReference type="ARBA" id="ARBA00022679"/>
    </source>
</evidence>
<evidence type="ECO:0000256" key="2">
    <source>
        <dbReference type="ARBA" id="ARBA00023315"/>
    </source>
</evidence>
<dbReference type="CDD" id="cd04301">
    <property type="entry name" value="NAT_SF"/>
    <property type="match status" value="1"/>
</dbReference>
<reference evidence="4 5" key="1">
    <citation type="submission" date="2018-06" db="EMBL/GenBank/DDBJ databases">
        <authorList>
            <consortium name="Pathogen Informatics"/>
            <person name="Doyle S."/>
        </authorList>
    </citation>
    <scope>NUCLEOTIDE SEQUENCE [LARGE SCALE GENOMIC DNA]</scope>
    <source>
        <strain evidence="5">NCTC 10815</strain>
    </source>
</reference>
<dbReference type="InterPro" id="IPR016181">
    <property type="entry name" value="Acyl_CoA_acyltransferase"/>
</dbReference>
<keyword evidence="1 4" id="KW-0808">Transferase</keyword>
<evidence type="ECO:0000259" key="3">
    <source>
        <dbReference type="PROSITE" id="PS51186"/>
    </source>
</evidence>
<dbReference type="PANTHER" id="PTHR43420">
    <property type="entry name" value="ACETYLTRANSFERASE"/>
    <property type="match status" value="1"/>
</dbReference>